<keyword evidence="9" id="KW-0472">Membrane</keyword>
<comment type="caution">
    <text evidence="11">The sequence shown here is derived from an EMBL/GenBank/DDBJ whole genome shotgun (WGS) entry which is preliminary data.</text>
</comment>
<dbReference type="PANTHER" id="PTHR11987">
    <property type="entry name" value="ALPHA-2,8-SIALYLTRANSFERASE"/>
    <property type="match status" value="1"/>
</dbReference>
<reference evidence="11 12" key="1">
    <citation type="submission" date="2022-01" db="EMBL/GenBank/DDBJ databases">
        <title>A high-quality chromosome-level genome assembly of rohu carp, Labeo rohita.</title>
        <authorList>
            <person name="Arick M.A. II"/>
            <person name="Hsu C.-Y."/>
            <person name="Magbanua Z."/>
            <person name="Pechanova O."/>
            <person name="Grover C."/>
            <person name="Miller E."/>
            <person name="Thrash A."/>
            <person name="Ezzel L."/>
            <person name="Alam S."/>
            <person name="Benzie J."/>
            <person name="Hamilton M."/>
            <person name="Karsi A."/>
            <person name="Lawrence M.L."/>
            <person name="Peterson D.G."/>
        </authorList>
    </citation>
    <scope>NUCLEOTIDE SEQUENCE [LARGE SCALE GENOMIC DNA]</scope>
    <source>
        <strain evidence="12">BAU-BD-2019</strain>
        <tissue evidence="11">Blood</tissue>
    </source>
</reference>
<evidence type="ECO:0000256" key="9">
    <source>
        <dbReference type="ARBA" id="ARBA00023136"/>
    </source>
</evidence>
<evidence type="ECO:0000256" key="1">
    <source>
        <dbReference type="ARBA" id="ARBA00004323"/>
    </source>
</evidence>
<evidence type="ECO:0000256" key="10">
    <source>
        <dbReference type="ARBA" id="ARBA00023180"/>
    </source>
</evidence>
<dbReference type="InterPro" id="IPR001675">
    <property type="entry name" value="Glyco_trans_29"/>
</dbReference>
<keyword evidence="12" id="KW-1185">Reference proteome</keyword>
<dbReference type="Proteomes" id="UP000830375">
    <property type="component" value="Unassembled WGS sequence"/>
</dbReference>
<evidence type="ECO:0000256" key="3">
    <source>
        <dbReference type="ARBA" id="ARBA00022676"/>
    </source>
</evidence>
<evidence type="ECO:0000256" key="5">
    <source>
        <dbReference type="ARBA" id="ARBA00022692"/>
    </source>
</evidence>
<keyword evidence="5" id="KW-0812">Transmembrane</keyword>
<evidence type="ECO:0000256" key="2">
    <source>
        <dbReference type="ARBA" id="ARBA00006003"/>
    </source>
</evidence>
<evidence type="ECO:0000313" key="11">
    <source>
        <dbReference type="EMBL" id="KAI2649358.1"/>
    </source>
</evidence>
<keyword evidence="7" id="KW-1133">Transmembrane helix</keyword>
<sequence length="86" mass="9650">MRLQYCCNATGSLYFTKRNTAVNQTIPYETSIVKTYKMNPAIYSMLPEDFPWSGRRLGRCAVVGSGGILKNSSCGREIDSADYIIR</sequence>
<evidence type="ECO:0000313" key="12">
    <source>
        <dbReference type="Proteomes" id="UP000830375"/>
    </source>
</evidence>
<dbReference type="InterPro" id="IPR050943">
    <property type="entry name" value="Glycosyltr_29_Sialyltrsf"/>
</dbReference>
<keyword evidence="4" id="KW-0808">Transferase</keyword>
<protein>
    <submittedName>
        <fullName evidence="11">Alpha-2,8-sialyltransferase 8E</fullName>
    </submittedName>
</protein>
<comment type="similarity">
    <text evidence="2">Belongs to the glycosyltransferase 29 family.</text>
</comment>
<proteinExistence type="inferred from homology"/>
<dbReference type="PANTHER" id="PTHR11987:SF29">
    <property type="entry name" value="ALPHA-2,8-SIALYLTRANSFERASE 8F"/>
    <property type="match status" value="1"/>
</dbReference>
<dbReference type="EMBL" id="JACTAM010000023">
    <property type="protein sequence ID" value="KAI2649358.1"/>
    <property type="molecule type" value="Genomic_DNA"/>
</dbReference>
<evidence type="ECO:0000256" key="6">
    <source>
        <dbReference type="ARBA" id="ARBA00022968"/>
    </source>
</evidence>
<keyword evidence="10" id="KW-0325">Glycoprotein</keyword>
<dbReference type="Pfam" id="PF00777">
    <property type="entry name" value="Glyco_transf_29"/>
    <property type="match status" value="1"/>
</dbReference>
<keyword evidence="8" id="KW-0333">Golgi apparatus</keyword>
<comment type="subcellular location">
    <subcellularLocation>
        <location evidence="1">Golgi apparatus membrane</location>
        <topology evidence="1">Single-pass type II membrane protein</topology>
    </subcellularLocation>
</comment>
<evidence type="ECO:0000256" key="8">
    <source>
        <dbReference type="ARBA" id="ARBA00023034"/>
    </source>
</evidence>
<keyword evidence="6" id="KW-0735">Signal-anchor</keyword>
<gene>
    <name evidence="11" type="ORF">H4Q32_015292</name>
</gene>
<dbReference type="Gene3D" id="3.90.1480.20">
    <property type="entry name" value="Glycosyl transferase family 29"/>
    <property type="match status" value="1"/>
</dbReference>
<keyword evidence="3" id="KW-0328">Glycosyltransferase</keyword>
<evidence type="ECO:0000256" key="4">
    <source>
        <dbReference type="ARBA" id="ARBA00022679"/>
    </source>
</evidence>
<dbReference type="InterPro" id="IPR038578">
    <property type="entry name" value="GT29-like_sf"/>
</dbReference>
<name>A0ABQ8LF73_LABRO</name>
<organism evidence="11 12">
    <name type="scientific">Labeo rohita</name>
    <name type="common">Indian major carp</name>
    <name type="synonym">Cyprinus rohita</name>
    <dbReference type="NCBI Taxonomy" id="84645"/>
    <lineage>
        <taxon>Eukaryota</taxon>
        <taxon>Metazoa</taxon>
        <taxon>Chordata</taxon>
        <taxon>Craniata</taxon>
        <taxon>Vertebrata</taxon>
        <taxon>Euteleostomi</taxon>
        <taxon>Actinopterygii</taxon>
        <taxon>Neopterygii</taxon>
        <taxon>Teleostei</taxon>
        <taxon>Ostariophysi</taxon>
        <taxon>Cypriniformes</taxon>
        <taxon>Cyprinidae</taxon>
        <taxon>Labeoninae</taxon>
        <taxon>Labeonini</taxon>
        <taxon>Labeo</taxon>
    </lineage>
</organism>
<evidence type="ECO:0000256" key="7">
    <source>
        <dbReference type="ARBA" id="ARBA00022989"/>
    </source>
</evidence>
<accession>A0ABQ8LF73</accession>